<evidence type="ECO:0000313" key="15">
    <source>
        <dbReference type="Proteomes" id="UP000001798"/>
    </source>
</evidence>
<dbReference type="CDD" id="cd22584">
    <property type="entry name" value="Rcat_RBR_unk"/>
    <property type="match status" value="1"/>
</dbReference>
<evidence type="ECO:0000256" key="10">
    <source>
        <dbReference type="SAM" id="Coils"/>
    </source>
</evidence>
<evidence type="ECO:0000259" key="12">
    <source>
        <dbReference type="PROSITE" id="PS50089"/>
    </source>
</evidence>
<feature type="coiled-coil region" evidence="10">
    <location>
        <begin position="601"/>
        <end position="632"/>
    </location>
</feature>
<dbReference type="GeneID" id="36394264"/>
<gene>
    <name evidence="14" type="ORF">BCIN_06g04970</name>
</gene>
<comment type="catalytic activity">
    <reaction evidence="1">
        <text>[E2 ubiquitin-conjugating enzyme]-S-ubiquitinyl-L-cysteine + [acceptor protein]-L-lysine = [E2 ubiquitin-conjugating enzyme]-L-cysteine + [acceptor protein]-N(6)-ubiquitinyl-L-lysine.</text>
        <dbReference type="EC" id="2.3.2.31"/>
    </reaction>
</comment>
<dbReference type="PANTHER" id="PTHR11685">
    <property type="entry name" value="RBR FAMILY RING FINGER AND IBR DOMAIN-CONTAINING"/>
    <property type="match status" value="1"/>
</dbReference>
<dbReference type="RefSeq" id="XP_024549357.1">
    <property type="nucleotide sequence ID" value="XM_024693571.1"/>
</dbReference>
<reference evidence="14 15" key="1">
    <citation type="journal article" date="2011" name="PLoS Genet.">
        <title>Genomic analysis of the necrotrophic fungal pathogens Sclerotinia sclerotiorum and Botrytis cinerea.</title>
        <authorList>
            <person name="Amselem J."/>
            <person name="Cuomo C.A."/>
            <person name="van Kan J.A."/>
            <person name="Viaud M."/>
            <person name="Benito E.P."/>
            <person name="Couloux A."/>
            <person name="Coutinho P.M."/>
            <person name="de Vries R.P."/>
            <person name="Dyer P.S."/>
            <person name="Fillinger S."/>
            <person name="Fournier E."/>
            <person name="Gout L."/>
            <person name="Hahn M."/>
            <person name="Kohn L."/>
            <person name="Lapalu N."/>
            <person name="Plummer K.M."/>
            <person name="Pradier J.M."/>
            <person name="Quevillon E."/>
            <person name="Sharon A."/>
            <person name="Simon A."/>
            <person name="ten Have A."/>
            <person name="Tudzynski B."/>
            <person name="Tudzynski P."/>
            <person name="Wincker P."/>
            <person name="Andrew M."/>
            <person name="Anthouard V."/>
            <person name="Beever R.E."/>
            <person name="Beffa R."/>
            <person name="Benoit I."/>
            <person name="Bouzid O."/>
            <person name="Brault B."/>
            <person name="Chen Z."/>
            <person name="Choquer M."/>
            <person name="Collemare J."/>
            <person name="Cotton P."/>
            <person name="Danchin E.G."/>
            <person name="Da Silva C."/>
            <person name="Gautier A."/>
            <person name="Giraud C."/>
            <person name="Giraud T."/>
            <person name="Gonzalez C."/>
            <person name="Grossetete S."/>
            <person name="Guldener U."/>
            <person name="Henrissat B."/>
            <person name="Howlett B.J."/>
            <person name="Kodira C."/>
            <person name="Kretschmer M."/>
            <person name="Lappartient A."/>
            <person name="Leroch M."/>
            <person name="Levis C."/>
            <person name="Mauceli E."/>
            <person name="Neuveglise C."/>
            <person name="Oeser B."/>
            <person name="Pearson M."/>
            <person name="Poulain J."/>
            <person name="Poussereau N."/>
            <person name="Quesneville H."/>
            <person name="Rascle C."/>
            <person name="Schumacher J."/>
            <person name="Segurens B."/>
            <person name="Sexton A."/>
            <person name="Silva E."/>
            <person name="Sirven C."/>
            <person name="Soanes D.M."/>
            <person name="Talbot N.J."/>
            <person name="Templeton M."/>
            <person name="Yandava C."/>
            <person name="Yarden O."/>
            <person name="Zeng Q."/>
            <person name="Rollins J.A."/>
            <person name="Lebrun M.H."/>
            <person name="Dickman M."/>
        </authorList>
    </citation>
    <scope>NUCLEOTIDE SEQUENCE [LARGE SCALE GENOMIC DNA]</scope>
    <source>
        <strain evidence="14 15">B05.10</strain>
    </source>
</reference>
<dbReference type="InterPro" id="IPR031127">
    <property type="entry name" value="E3_UB_ligase_RBR"/>
</dbReference>
<keyword evidence="4" id="KW-0479">Metal-binding</keyword>
<dbReference type="InterPro" id="IPR044066">
    <property type="entry name" value="TRIAD_supradom"/>
</dbReference>
<evidence type="ECO:0000313" key="14">
    <source>
        <dbReference type="EMBL" id="ATZ51051.1"/>
    </source>
</evidence>
<feature type="compositionally biased region" description="Polar residues" evidence="11">
    <location>
        <begin position="107"/>
        <end position="135"/>
    </location>
</feature>
<evidence type="ECO:0000256" key="6">
    <source>
        <dbReference type="ARBA" id="ARBA00022771"/>
    </source>
</evidence>
<evidence type="ECO:0000256" key="8">
    <source>
        <dbReference type="ARBA" id="ARBA00022833"/>
    </source>
</evidence>
<keyword evidence="5" id="KW-0677">Repeat</keyword>
<dbReference type="GO" id="GO:0008270">
    <property type="term" value="F:zinc ion binding"/>
    <property type="evidence" value="ECO:0007669"/>
    <property type="project" value="UniProtKB-KW"/>
</dbReference>
<dbReference type="SUPFAM" id="SSF57850">
    <property type="entry name" value="RING/U-box"/>
    <property type="match status" value="2"/>
</dbReference>
<evidence type="ECO:0000256" key="9">
    <source>
        <dbReference type="PROSITE-ProRule" id="PRU00175"/>
    </source>
</evidence>
<reference evidence="14 15" key="2">
    <citation type="journal article" date="2012" name="Eukaryot. Cell">
        <title>Genome update of Botrytis cinerea strains B05.10 and T4.</title>
        <authorList>
            <person name="Staats M."/>
            <person name="van Kan J.A."/>
        </authorList>
    </citation>
    <scope>NUCLEOTIDE SEQUENCE [LARGE SCALE GENOMIC DNA]</scope>
    <source>
        <strain evidence="14 15">B05.10</strain>
    </source>
</reference>
<keyword evidence="15" id="KW-1185">Reference proteome</keyword>
<sequence length="698" mass="80289">MSVDRRTRNCLRVEREGFSTMLPALRARSHLDIQYEAAQPIEYNDDDYFREVLQLDGSIQTEIQFDERLNKEAENLGISITGPSADEIIESPPCESPFDQSHHTHTDSSLSQESDSTGLTSRSSNEQLDASSLSQPWKRPAARRSLSFHDYEKFVKQIDAQNKIPLPPPIPASSPESAPSLFSVSSKRSYASIKNGIKTRFRRKPRTFGEQVISCICCREEFKNSSTLRTLPCAHNYCEKCLRVLAIQGCKEESKMPPRCCSQAIPGNTIKSVLDKEEQSLFMKSVVQFSTPWEARIFCPNTSCGEFIPTLGKIDPKQPFEVVCRTCGDKACSICKRAAHPVGQDCPEDYELESVLRMAKSAGWRRCYKCRTLVELSQGCSHITCRCKAQFCYICGAVWDPSVGCPNYCNGEEMLERRRLEEEQRIAEEEKEKLAREEAEKIEAEERAAAEERTRNNATLNALRACQINERDRFCAFERKMKWIMWTRHGRAKIDILDRYGELSTKMKERHQRTSTHLEDRQVAAEMELRATLKQSERSVQIRLKHMEAYCNGLGRSSSGYDGQRVVTEKDLRELGQQYNIRDDLGRLHQSRINVMRDKQAKQMENLIIRQDEELKNLMVKQNQELEVLEEMHSREEEGIMTLFIERKSRLTRRWYLVEEVERKKLTNIDGVQFAAMPPISWPQSTKSPALGLEAVFE</sequence>
<dbReference type="InterPro" id="IPR017907">
    <property type="entry name" value="Znf_RING_CS"/>
</dbReference>
<feature type="domain" description="RING-type" evidence="13">
    <location>
        <begin position="211"/>
        <end position="413"/>
    </location>
</feature>
<dbReference type="PROSITE" id="PS51873">
    <property type="entry name" value="TRIAD"/>
    <property type="match status" value="1"/>
</dbReference>
<keyword evidence="7" id="KW-0833">Ubl conjugation pathway</keyword>
<evidence type="ECO:0000259" key="13">
    <source>
        <dbReference type="PROSITE" id="PS51873"/>
    </source>
</evidence>
<dbReference type="EMBL" id="CP009810">
    <property type="protein sequence ID" value="ATZ51051.1"/>
    <property type="molecule type" value="Genomic_DNA"/>
</dbReference>
<dbReference type="EC" id="2.3.2.31" evidence="2"/>
<reference evidence="14 15" key="3">
    <citation type="journal article" date="2017" name="Mol. Plant Pathol.">
        <title>A gapless genome sequence of the fungus Botrytis cinerea.</title>
        <authorList>
            <person name="Van Kan J.A."/>
            <person name="Stassen J.H."/>
            <person name="Mosbach A."/>
            <person name="Van Der Lee T.A."/>
            <person name="Faino L."/>
            <person name="Farmer A.D."/>
            <person name="Papasotiriou D.G."/>
            <person name="Zhou S."/>
            <person name="Seidl M.F."/>
            <person name="Cottam E."/>
            <person name="Edel D."/>
            <person name="Hahn M."/>
            <person name="Schwartz D.C."/>
            <person name="Dietrich R.A."/>
            <person name="Widdison S."/>
            <person name="Scalliet G."/>
        </authorList>
    </citation>
    <scope>NUCLEOTIDE SEQUENCE [LARGE SCALE GENOMIC DNA]</scope>
    <source>
        <strain evidence="14 15">B05.10</strain>
    </source>
</reference>
<keyword evidence="6 9" id="KW-0863">Zinc-finger</keyword>
<feature type="coiled-coil region" evidence="10">
    <location>
        <begin position="410"/>
        <end position="461"/>
    </location>
</feature>
<keyword evidence="8" id="KW-0862">Zinc</keyword>
<feature type="domain" description="RING-type" evidence="12">
    <location>
        <begin position="215"/>
        <end position="250"/>
    </location>
</feature>
<dbReference type="Gene3D" id="3.30.40.10">
    <property type="entry name" value="Zinc/RING finger domain, C3HC4 (zinc finger)"/>
    <property type="match status" value="1"/>
</dbReference>
<evidence type="ECO:0000256" key="2">
    <source>
        <dbReference type="ARBA" id="ARBA00012251"/>
    </source>
</evidence>
<dbReference type="AlphaFoldDB" id="A0A384JKQ5"/>
<accession>A0A384JKQ5</accession>
<evidence type="ECO:0000256" key="1">
    <source>
        <dbReference type="ARBA" id="ARBA00001798"/>
    </source>
</evidence>
<evidence type="ECO:0000256" key="7">
    <source>
        <dbReference type="ARBA" id="ARBA00022786"/>
    </source>
</evidence>
<protein>
    <recommendedName>
        <fullName evidence="2">RBR-type E3 ubiquitin transferase</fullName>
        <ecNumber evidence="2">2.3.2.31</ecNumber>
    </recommendedName>
</protein>
<evidence type="ECO:0000256" key="3">
    <source>
        <dbReference type="ARBA" id="ARBA00022679"/>
    </source>
</evidence>
<dbReference type="KEGG" id="bfu:BCIN_06g04970"/>
<evidence type="ECO:0000256" key="11">
    <source>
        <dbReference type="SAM" id="MobiDB-lite"/>
    </source>
</evidence>
<keyword evidence="10" id="KW-0175">Coiled coil</keyword>
<organism evidence="14 15">
    <name type="scientific">Botryotinia fuckeliana (strain B05.10)</name>
    <name type="common">Noble rot fungus</name>
    <name type="synonym">Botrytis cinerea</name>
    <dbReference type="NCBI Taxonomy" id="332648"/>
    <lineage>
        <taxon>Eukaryota</taxon>
        <taxon>Fungi</taxon>
        <taxon>Dikarya</taxon>
        <taxon>Ascomycota</taxon>
        <taxon>Pezizomycotina</taxon>
        <taxon>Leotiomycetes</taxon>
        <taxon>Helotiales</taxon>
        <taxon>Sclerotiniaceae</taxon>
        <taxon>Botrytis</taxon>
    </lineage>
</organism>
<dbReference type="InterPro" id="IPR002867">
    <property type="entry name" value="IBR_dom"/>
</dbReference>
<feature type="region of interest" description="Disordered" evidence="11">
    <location>
        <begin position="83"/>
        <end position="137"/>
    </location>
</feature>
<evidence type="ECO:0000256" key="5">
    <source>
        <dbReference type="ARBA" id="ARBA00022737"/>
    </source>
</evidence>
<dbReference type="PROSITE" id="PS50089">
    <property type="entry name" value="ZF_RING_2"/>
    <property type="match status" value="1"/>
</dbReference>
<keyword evidence="3" id="KW-0808">Transferase</keyword>
<proteinExistence type="predicted"/>
<feature type="region of interest" description="Disordered" evidence="11">
    <location>
        <begin position="162"/>
        <end position="181"/>
    </location>
</feature>
<dbReference type="InterPro" id="IPR013083">
    <property type="entry name" value="Znf_RING/FYVE/PHD"/>
</dbReference>
<dbReference type="Pfam" id="PF01485">
    <property type="entry name" value="IBR"/>
    <property type="match status" value="2"/>
</dbReference>
<dbReference type="VEuPathDB" id="FungiDB:Bcin06g04970"/>
<dbReference type="OrthoDB" id="9977870at2759"/>
<dbReference type="InterPro" id="IPR001841">
    <property type="entry name" value="Znf_RING"/>
</dbReference>
<dbReference type="GO" id="GO:0016567">
    <property type="term" value="P:protein ubiquitination"/>
    <property type="evidence" value="ECO:0007669"/>
    <property type="project" value="InterPro"/>
</dbReference>
<name>A0A384JKQ5_BOTFB</name>
<dbReference type="Proteomes" id="UP000001798">
    <property type="component" value="Chromosome 6"/>
</dbReference>
<evidence type="ECO:0000256" key="4">
    <source>
        <dbReference type="ARBA" id="ARBA00022723"/>
    </source>
</evidence>
<dbReference type="PROSITE" id="PS00518">
    <property type="entry name" value="ZF_RING_1"/>
    <property type="match status" value="1"/>
</dbReference>
<dbReference type="Gene3D" id="1.20.120.1750">
    <property type="match status" value="1"/>
</dbReference>
<dbReference type="GO" id="GO:0061630">
    <property type="term" value="F:ubiquitin protein ligase activity"/>
    <property type="evidence" value="ECO:0007669"/>
    <property type="project" value="UniProtKB-EC"/>
</dbReference>